<organism evidence="2 3">
    <name type="scientific">Microbispora siamensis</name>
    <dbReference type="NCBI Taxonomy" id="564413"/>
    <lineage>
        <taxon>Bacteria</taxon>
        <taxon>Bacillati</taxon>
        <taxon>Actinomycetota</taxon>
        <taxon>Actinomycetes</taxon>
        <taxon>Streptosporangiales</taxon>
        <taxon>Streptosporangiaceae</taxon>
        <taxon>Microbispora</taxon>
    </lineage>
</organism>
<sequence length="81" mass="9182">MPDRELLFVKSRKSSPSYAANQFKGFNSHHLRAEFARLRSQLPTLWSRSSFVATVGAVPAETVQRYIQTQYERLPKGGGRA</sequence>
<evidence type="ECO:0000313" key="3">
    <source>
        <dbReference type="Proteomes" id="UP000660454"/>
    </source>
</evidence>
<dbReference type="InterPro" id="IPR036515">
    <property type="entry name" value="Transposase_17_sf"/>
</dbReference>
<keyword evidence="3" id="KW-1185">Reference proteome</keyword>
<gene>
    <name evidence="2" type="ORF">Msi02_21140</name>
</gene>
<dbReference type="Proteomes" id="UP000660454">
    <property type="component" value="Unassembled WGS sequence"/>
</dbReference>
<dbReference type="Pfam" id="PF01797">
    <property type="entry name" value="Y1_Tnp"/>
    <property type="match status" value="1"/>
</dbReference>
<reference evidence="2 3" key="1">
    <citation type="submission" date="2021-01" db="EMBL/GenBank/DDBJ databases">
        <title>Whole genome shotgun sequence of Microbispora siamensis NBRC 104113.</title>
        <authorList>
            <person name="Komaki H."/>
            <person name="Tamura T."/>
        </authorList>
    </citation>
    <scope>NUCLEOTIDE SEQUENCE [LARGE SCALE GENOMIC DNA]</scope>
    <source>
        <strain evidence="2 3">NBRC 104113</strain>
    </source>
</reference>
<dbReference type="SUPFAM" id="SSF143422">
    <property type="entry name" value="Transposase IS200-like"/>
    <property type="match status" value="1"/>
</dbReference>
<name>A0ABQ4GIM9_9ACTN</name>
<dbReference type="InterPro" id="IPR002686">
    <property type="entry name" value="Transposase_17"/>
</dbReference>
<comment type="caution">
    <text evidence="2">The sequence shown here is derived from an EMBL/GenBank/DDBJ whole genome shotgun (WGS) entry which is preliminary data.</text>
</comment>
<proteinExistence type="predicted"/>
<dbReference type="Gene3D" id="3.30.70.1290">
    <property type="entry name" value="Transposase IS200-like"/>
    <property type="match status" value="1"/>
</dbReference>
<feature type="domain" description="Transposase IS200-like" evidence="1">
    <location>
        <begin position="7"/>
        <end position="70"/>
    </location>
</feature>
<evidence type="ECO:0000259" key="1">
    <source>
        <dbReference type="Pfam" id="PF01797"/>
    </source>
</evidence>
<accession>A0ABQ4GIM9</accession>
<dbReference type="EMBL" id="BOOF01000009">
    <property type="protein sequence ID" value="GIH61297.1"/>
    <property type="molecule type" value="Genomic_DNA"/>
</dbReference>
<evidence type="ECO:0000313" key="2">
    <source>
        <dbReference type="EMBL" id="GIH61297.1"/>
    </source>
</evidence>
<protein>
    <recommendedName>
        <fullName evidence="1">Transposase IS200-like domain-containing protein</fullName>
    </recommendedName>
</protein>